<dbReference type="PANTHER" id="PTHR11537:SF254">
    <property type="entry name" value="POTASSIUM VOLTAGE-GATED CHANNEL PROTEIN SHAB"/>
    <property type="match status" value="1"/>
</dbReference>
<keyword evidence="10 12" id="KW-0472">Membrane</keyword>
<evidence type="ECO:0000256" key="3">
    <source>
        <dbReference type="ARBA" id="ARBA00022538"/>
    </source>
</evidence>
<evidence type="ECO:0000256" key="10">
    <source>
        <dbReference type="ARBA" id="ARBA00023136"/>
    </source>
</evidence>
<evidence type="ECO:0000256" key="9">
    <source>
        <dbReference type="ARBA" id="ARBA00023065"/>
    </source>
</evidence>
<comment type="caution">
    <text evidence="14">The sequence shown here is derived from an EMBL/GenBank/DDBJ whole genome shotgun (WGS) entry which is preliminary data.</text>
</comment>
<evidence type="ECO:0000256" key="8">
    <source>
        <dbReference type="ARBA" id="ARBA00022989"/>
    </source>
</evidence>
<comment type="subcellular location">
    <subcellularLocation>
        <location evidence="1">Membrane</location>
        <topology evidence="1">Multi-pass membrane protein</topology>
    </subcellularLocation>
</comment>
<dbReference type="Proteomes" id="UP001597441">
    <property type="component" value="Unassembled WGS sequence"/>
</dbReference>
<evidence type="ECO:0000256" key="2">
    <source>
        <dbReference type="ARBA" id="ARBA00022448"/>
    </source>
</evidence>
<evidence type="ECO:0000313" key="14">
    <source>
        <dbReference type="EMBL" id="MFD2534267.1"/>
    </source>
</evidence>
<dbReference type="SUPFAM" id="SSF81324">
    <property type="entry name" value="Voltage-gated potassium channels"/>
    <property type="match status" value="1"/>
</dbReference>
<feature type="transmembrane region" description="Helical" evidence="12">
    <location>
        <begin position="57"/>
        <end position="76"/>
    </location>
</feature>
<evidence type="ECO:0000256" key="5">
    <source>
        <dbReference type="ARBA" id="ARBA00022826"/>
    </source>
</evidence>
<evidence type="ECO:0000256" key="6">
    <source>
        <dbReference type="ARBA" id="ARBA00022882"/>
    </source>
</evidence>
<feature type="transmembrane region" description="Helical" evidence="12">
    <location>
        <begin position="212"/>
        <end position="234"/>
    </location>
</feature>
<dbReference type="InterPro" id="IPR027359">
    <property type="entry name" value="Volt_channel_dom_sf"/>
</dbReference>
<evidence type="ECO:0000256" key="7">
    <source>
        <dbReference type="ARBA" id="ARBA00022958"/>
    </source>
</evidence>
<evidence type="ECO:0000256" key="1">
    <source>
        <dbReference type="ARBA" id="ARBA00004141"/>
    </source>
</evidence>
<keyword evidence="8 12" id="KW-1133">Transmembrane helix</keyword>
<gene>
    <name evidence="14" type="ORF">ACFSQS_04040</name>
</gene>
<keyword evidence="5" id="KW-0631">Potassium channel</keyword>
<evidence type="ECO:0000256" key="4">
    <source>
        <dbReference type="ARBA" id="ARBA00022692"/>
    </source>
</evidence>
<dbReference type="Gene3D" id="1.10.287.70">
    <property type="match status" value="1"/>
</dbReference>
<dbReference type="Pfam" id="PF00520">
    <property type="entry name" value="Ion_trans"/>
    <property type="match status" value="1"/>
</dbReference>
<keyword evidence="11" id="KW-0407">Ion channel</keyword>
<keyword evidence="7" id="KW-0630">Potassium</keyword>
<keyword evidence="4 12" id="KW-0812">Transmembrane</keyword>
<name>A0ABW5JRZ9_9FLAO</name>
<keyword evidence="9" id="KW-0406">Ion transport</keyword>
<keyword evidence="2" id="KW-0813">Transport</keyword>
<evidence type="ECO:0000259" key="13">
    <source>
        <dbReference type="Pfam" id="PF00520"/>
    </source>
</evidence>
<sequence length="289" mass="32457">MSKYTRNKLRVKLHEIIYEADTPQGKLFDVVLLITILASILLVMLESVESIDKNFHDFLNISEWIITVLFTIEYIARVLTVKKPLNYIFSFYGIVDLLSTIPKYISLIFGGIHALAAIRALRLLRVFRILKLTRYLGASNNLMSALRASRAKISVFLYAVIIISIILGTIMYLIEGEENGFTNIPKSVYWCIVTLTTVGFGDITPQTPFGQLIASFVMILGYGIIAVPTGIISAEYTNIYKSGKDKEPKTETGNSKKPVHLNSQCCINCLAVQHQDNAKFCFKCGRKLN</sequence>
<accession>A0ABW5JRZ9</accession>
<evidence type="ECO:0000256" key="11">
    <source>
        <dbReference type="ARBA" id="ARBA00023303"/>
    </source>
</evidence>
<dbReference type="RefSeq" id="WP_388014469.1">
    <property type="nucleotide sequence ID" value="NZ_JBHUDT010000001.1"/>
</dbReference>
<dbReference type="InterPro" id="IPR005821">
    <property type="entry name" value="Ion_trans_dom"/>
</dbReference>
<feature type="transmembrane region" description="Helical" evidence="12">
    <location>
        <begin position="27"/>
        <end position="45"/>
    </location>
</feature>
<feature type="transmembrane region" description="Helical" evidence="12">
    <location>
        <begin position="155"/>
        <end position="174"/>
    </location>
</feature>
<keyword evidence="6" id="KW-0851">Voltage-gated channel</keyword>
<evidence type="ECO:0000313" key="15">
    <source>
        <dbReference type="Proteomes" id="UP001597441"/>
    </source>
</evidence>
<keyword evidence="15" id="KW-1185">Reference proteome</keyword>
<dbReference type="Gene3D" id="1.20.120.350">
    <property type="entry name" value="Voltage-gated potassium channels. Chain C"/>
    <property type="match status" value="1"/>
</dbReference>
<proteinExistence type="predicted"/>
<evidence type="ECO:0000256" key="12">
    <source>
        <dbReference type="SAM" id="Phobius"/>
    </source>
</evidence>
<dbReference type="InterPro" id="IPR028325">
    <property type="entry name" value="VG_K_chnl"/>
</dbReference>
<dbReference type="PRINTS" id="PR00169">
    <property type="entry name" value="KCHANNEL"/>
</dbReference>
<reference evidence="15" key="1">
    <citation type="journal article" date="2019" name="Int. J. Syst. Evol. Microbiol.">
        <title>The Global Catalogue of Microorganisms (GCM) 10K type strain sequencing project: providing services to taxonomists for standard genome sequencing and annotation.</title>
        <authorList>
            <consortium name="The Broad Institute Genomics Platform"/>
            <consortium name="The Broad Institute Genome Sequencing Center for Infectious Disease"/>
            <person name="Wu L."/>
            <person name="Ma J."/>
        </authorList>
    </citation>
    <scope>NUCLEOTIDE SEQUENCE [LARGE SCALE GENOMIC DNA]</scope>
    <source>
        <strain evidence="15">KCTC 42903</strain>
    </source>
</reference>
<protein>
    <submittedName>
        <fullName evidence="14">Ion transporter</fullName>
    </submittedName>
</protein>
<keyword evidence="3" id="KW-0633">Potassium transport</keyword>
<dbReference type="EMBL" id="JBHULK010000001">
    <property type="protein sequence ID" value="MFD2534267.1"/>
    <property type="molecule type" value="Genomic_DNA"/>
</dbReference>
<feature type="domain" description="Ion transport" evidence="13">
    <location>
        <begin position="26"/>
        <end position="242"/>
    </location>
</feature>
<organism evidence="14 15">
    <name type="scientific">Gelatiniphilus marinus</name>
    <dbReference type="NCBI Taxonomy" id="1759464"/>
    <lineage>
        <taxon>Bacteria</taxon>
        <taxon>Pseudomonadati</taxon>
        <taxon>Bacteroidota</taxon>
        <taxon>Flavobacteriia</taxon>
        <taxon>Flavobacteriales</taxon>
        <taxon>Flavobacteriaceae</taxon>
        <taxon>Gelatiniphilus</taxon>
    </lineage>
</organism>
<dbReference type="PANTHER" id="PTHR11537">
    <property type="entry name" value="VOLTAGE-GATED POTASSIUM CHANNEL"/>
    <property type="match status" value="1"/>
</dbReference>